<evidence type="ECO:0000256" key="10">
    <source>
        <dbReference type="SAM" id="MobiDB-lite"/>
    </source>
</evidence>
<protein>
    <recommendedName>
        <fullName evidence="9">Dof zinc finger protein</fullName>
    </recommendedName>
</protein>
<name>A0A2K2CUC1_BRADI</name>
<feature type="non-terminal residue" evidence="13">
    <location>
        <position position="1"/>
    </location>
</feature>
<dbReference type="InterPro" id="IPR003851">
    <property type="entry name" value="Znf_Dof"/>
</dbReference>
<keyword evidence="11" id="KW-0732">Signal</keyword>
<feature type="region of interest" description="Disordered" evidence="10">
    <location>
        <begin position="102"/>
        <end position="141"/>
    </location>
</feature>
<dbReference type="PANTHER" id="PTHR31992:SF348">
    <property type="entry name" value="DOF ZINC FINGER PROTEIN"/>
    <property type="match status" value="1"/>
</dbReference>
<feature type="chain" id="PRO_5033762357" description="Dof zinc finger protein" evidence="11">
    <location>
        <begin position="35"/>
        <end position="320"/>
    </location>
</feature>
<keyword evidence="1 9" id="KW-0479">Metal-binding</keyword>
<feature type="signal peptide" evidence="11">
    <location>
        <begin position="1"/>
        <end position="34"/>
    </location>
</feature>
<comment type="function">
    <text evidence="9">Transcription factor that binds specifically to a 5'-AA[AG]G-3' consensus core sequence.</text>
</comment>
<reference evidence="13" key="2">
    <citation type="submission" date="2017-06" db="EMBL/GenBank/DDBJ databases">
        <title>WGS assembly of Brachypodium distachyon.</title>
        <authorList>
            <consortium name="The International Brachypodium Initiative"/>
            <person name="Lucas S."/>
            <person name="Harmon-Smith M."/>
            <person name="Lail K."/>
            <person name="Tice H."/>
            <person name="Grimwood J."/>
            <person name="Bruce D."/>
            <person name="Barry K."/>
            <person name="Shu S."/>
            <person name="Lindquist E."/>
            <person name="Wang M."/>
            <person name="Pitluck S."/>
            <person name="Vogel J.P."/>
            <person name="Garvin D.F."/>
            <person name="Mockler T.C."/>
            <person name="Schmutz J."/>
            <person name="Rokhsar D."/>
            <person name="Bevan M.W."/>
        </authorList>
    </citation>
    <scope>NUCLEOTIDE SEQUENCE</scope>
    <source>
        <strain evidence="13">Bd21</strain>
    </source>
</reference>
<evidence type="ECO:0000256" key="11">
    <source>
        <dbReference type="SAM" id="SignalP"/>
    </source>
</evidence>
<evidence type="ECO:0000256" key="1">
    <source>
        <dbReference type="ARBA" id="ARBA00022723"/>
    </source>
</evidence>
<evidence type="ECO:0000256" key="5">
    <source>
        <dbReference type="ARBA" id="ARBA00023125"/>
    </source>
</evidence>
<dbReference type="GO" id="GO:0005634">
    <property type="term" value="C:nucleus"/>
    <property type="evidence" value="ECO:0007669"/>
    <property type="project" value="UniProtKB-SubCell"/>
</dbReference>
<comment type="subcellular location">
    <subcellularLocation>
        <location evidence="8 9">Nucleus</location>
    </subcellularLocation>
</comment>
<keyword evidence="15" id="KW-1185">Reference proteome</keyword>
<dbReference type="GO" id="GO:0003700">
    <property type="term" value="F:DNA-binding transcription factor activity"/>
    <property type="evidence" value="ECO:0007669"/>
    <property type="project" value="UniProtKB-UniRule"/>
</dbReference>
<evidence type="ECO:0000256" key="7">
    <source>
        <dbReference type="ARBA" id="ARBA00023242"/>
    </source>
</evidence>
<dbReference type="GO" id="GO:0008270">
    <property type="term" value="F:zinc ion binding"/>
    <property type="evidence" value="ECO:0007669"/>
    <property type="project" value="UniProtKB-KW"/>
</dbReference>
<dbReference type="STRING" id="15368.A0A2K2CUC1"/>
<evidence type="ECO:0000256" key="8">
    <source>
        <dbReference type="PROSITE-ProRule" id="PRU00071"/>
    </source>
</evidence>
<sequence>CAPCRLASPLLYMYHPLLGFLVLLLLPLRECAFASHETEEAGMATNGRQGAAARLRPECPRCHSGDTKFCYYNNYSITQPRYHCRGCRRYWTQGGALRNVPVGGGCRNRSSSTKQRSSGNKIARSTVPLPDPAAASSSSGPTAMAASSMVNLIPTMLPAFVPPPGWGRDLVVPPTPSFLDILRSGGGLLPIDGAMPHRQNNTDYYADIGMAMPSFGGTATVHQELAVGEEGAGDGGVGDMPMPMPMAGLEWQPQLIGGVNGGIESSGFAQQHLGAGEKNVTDNDKYIINGGEGPSRDDYYWIDDDNNGGGPWQGLTNNSQ</sequence>
<accession>A0A2K2CUC1</accession>
<evidence type="ECO:0000256" key="2">
    <source>
        <dbReference type="ARBA" id="ARBA00022771"/>
    </source>
</evidence>
<dbReference type="EnsemblPlants" id="PNT65624">
    <property type="protein sequence ID" value="PNT65624"/>
    <property type="gene ID" value="BRADI_4g45222v3"/>
</dbReference>
<keyword evidence="7 8" id="KW-0539">Nucleus</keyword>
<evidence type="ECO:0000313" key="13">
    <source>
        <dbReference type="EMBL" id="PNT65624.1"/>
    </source>
</evidence>
<evidence type="ECO:0000256" key="9">
    <source>
        <dbReference type="RuleBase" id="RU369094"/>
    </source>
</evidence>
<evidence type="ECO:0000256" key="6">
    <source>
        <dbReference type="ARBA" id="ARBA00023163"/>
    </source>
</evidence>
<dbReference type="AlphaFoldDB" id="A0A2K2CUC1"/>
<dbReference type="Pfam" id="PF02701">
    <property type="entry name" value="Zn_ribbon_Dof"/>
    <property type="match status" value="1"/>
</dbReference>
<dbReference type="Proteomes" id="UP000008810">
    <property type="component" value="Chromosome 4"/>
</dbReference>
<dbReference type="PROSITE" id="PS50884">
    <property type="entry name" value="ZF_DOF_2"/>
    <property type="match status" value="1"/>
</dbReference>
<dbReference type="InParanoid" id="A0A2K2CUC1"/>
<dbReference type="PANTHER" id="PTHR31992">
    <property type="entry name" value="DOF ZINC FINGER PROTEIN DOF1.4-RELATED"/>
    <property type="match status" value="1"/>
</dbReference>
<feature type="compositionally biased region" description="Polar residues" evidence="10">
    <location>
        <begin position="108"/>
        <end position="120"/>
    </location>
</feature>
<dbReference type="EMBL" id="CM000883">
    <property type="protein sequence ID" value="PNT65624.1"/>
    <property type="molecule type" value="Genomic_DNA"/>
</dbReference>
<feature type="domain" description="Dof-type" evidence="12">
    <location>
        <begin position="57"/>
        <end position="111"/>
    </location>
</feature>
<evidence type="ECO:0000259" key="12">
    <source>
        <dbReference type="PROSITE" id="PS50884"/>
    </source>
</evidence>
<dbReference type="OrthoDB" id="1927254at2759"/>
<evidence type="ECO:0000256" key="4">
    <source>
        <dbReference type="ARBA" id="ARBA00023015"/>
    </source>
</evidence>
<reference evidence="14" key="3">
    <citation type="submission" date="2018-08" db="UniProtKB">
        <authorList>
            <consortium name="EnsemblPlants"/>
        </authorList>
    </citation>
    <scope>IDENTIFICATION</scope>
    <source>
        <strain evidence="14">cv. Bd21</strain>
    </source>
</reference>
<evidence type="ECO:0000313" key="15">
    <source>
        <dbReference type="Proteomes" id="UP000008810"/>
    </source>
</evidence>
<evidence type="ECO:0000256" key="3">
    <source>
        <dbReference type="ARBA" id="ARBA00022833"/>
    </source>
</evidence>
<keyword evidence="6 9" id="KW-0804">Transcription</keyword>
<keyword evidence="4 9" id="KW-0805">Transcription regulation</keyword>
<keyword evidence="2 8" id="KW-0863">Zinc-finger</keyword>
<keyword evidence="3 9" id="KW-0862">Zinc</keyword>
<organism evidence="13">
    <name type="scientific">Brachypodium distachyon</name>
    <name type="common">Purple false brome</name>
    <name type="synonym">Trachynia distachya</name>
    <dbReference type="NCBI Taxonomy" id="15368"/>
    <lineage>
        <taxon>Eukaryota</taxon>
        <taxon>Viridiplantae</taxon>
        <taxon>Streptophyta</taxon>
        <taxon>Embryophyta</taxon>
        <taxon>Tracheophyta</taxon>
        <taxon>Spermatophyta</taxon>
        <taxon>Magnoliopsida</taxon>
        <taxon>Liliopsida</taxon>
        <taxon>Poales</taxon>
        <taxon>Poaceae</taxon>
        <taxon>BOP clade</taxon>
        <taxon>Pooideae</taxon>
        <taxon>Stipodae</taxon>
        <taxon>Brachypodieae</taxon>
        <taxon>Brachypodium</taxon>
    </lineage>
</organism>
<proteinExistence type="predicted"/>
<feature type="region of interest" description="Disordered" evidence="10">
    <location>
        <begin position="293"/>
        <end position="320"/>
    </location>
</feature>
<dbReference type="InterPro" id="IPR045174">
    <property type="entry name" value="Dof"/>
</dbReference>
<dbReference type="Gramene" id="PNT65624">
    <property type="protein sequence ID" value="PNT65624"/>
    <property type="gene ID" value="BRADI_4g45222v3"/>
</dbReference>
<dbReference type="PROSITE" id="PS01361">
    <property type="entry name" value="ZF_DOF_1"/>
    <property type="match status" value="1"/>
</dbReference>
<reference evidence="13 14" key="1">
    <citation type="journal article" date="2010" name="Nature">
        <title>Genome sequencing and analysis of the model grass Brachypodium distachyon.</title>
        <authorList>
            <consortium name="International Brachypodium Initiative"/>
        </authorList>
    </citation>
    <scope>NUCLEOTIDE SEQUENCE [LARGE SCALE GENOMIC DNA]</scope>
    <source>
        <strain evidence="13 14">Bd21</strain>
    </source>
</reference>
<dbReference type="GO" id="GO:0003677">
    <property type="term" value="F:DNA binding"/>
    <property type="evidence" value="ECO:0007669"/>
    <property type="project" value="UniProtKB-UniRule"/>
</dbReference>
<gene>
    <name evidence="13" type="ORF">BRADI_4g45222v3</name>
</gene>
<evidence type="ECO:0000313" key="14">
    <source>
        <dbReference type="EnsemblPlants" id="PNT65624"/>
    </source>
</evidence>
<keyword evidence="5 8" id="KW-0238">DNA-binding</keyword>